<keyword evidence="3" id="KW-1185">Reference proteome</keyword>
<evidence type="ECO:0000313" key="3">
    <source>
        <dbReference type="Proteomes" id="UP001155241"/>
    </source>
</evidence>
<feature type="chain" id="PRO_5040830079" evidence="1">
    <location>
        <begin position="33"/>
        <end position="561"/>
    </location>
</feature>
<proteinExistence type="predicted"/>
<evidence type="ECO:0000313" key="2">
    <source>
        <dbReference type="EMBL" id="MCO6046477.1"/>
    </source>
</evidence>
<organism evidence="2 3">
    <name type="scientific">Aeoliella straminimaris</name>
    <dbReference type="NCBI Taxonomy" id="2954799"/>
    <lineage>
        <taxon>Bacteria</taxon>
        <taxon>Pseudomonadati</taxon>
        <taxon>Planctomycetota</taxon>
        <taxon>Planctomycetia</taxon>
        <taxon>Pirellulales</taxon>
        <taxon>Lacipirellulaceae</taxon>
        <taxon>Aeoliella</taxon>
    </lineage>
</organism>
<dbReference type="AlphaFoldDB" id="A0A9X2FED2"/>
<dbReference type="Proteomes" id="UP001155241">
    <property type="component" value="Unassembled WGS sequence"/>
</dbReference>
<reference evidence="2" key="1">
    <citation type="submission" date="2022-06" db="EMBL/GenBank/DDBJ databases">
        <title>Aeoliella straminimaris, a novel planctomycete from sediments.</title>
        <authorList>
            <person name="Vitorino I.R."/>
            <person name="Lage O.M."/>
        </authorList>
    </citation>
    <scope>NUCLEOTIDE SEQUENCE</scope>
    <source>
        <strain evidence="2">ICT_H6.2</strain>
    </source>
</reference>
<evidence type="ECO:0000256" key="1">
    <source>
        <dbReference type="SAM" id="SignalP"/>
    </source>
</evidence>
<comment type="caution">
    <text evidence="2">The sequence shown here is derived from an EMBL/GenBank/DDBJ whole genome shotgun (WGS) entry which is preliminary data.</text>
</comment>
<feature type="signal peptide" evidence="1">
    <location>
        <begin position="1"/>
        <end position="32"/>
    </location>
</feature>
<gene>
    <name evidence="2" type="ORF">NG895_21470</name>
</gene>
<name>A0A9X2FED2_9BACT</name>
<protein>
    <submittedName>
        <fullName evidence="2">Uncharacterized protein</fullName>
    </submittedName>
</protein>
<sequence>MPNFLLSSTAFRMLACAVAVATAPLLAPAAQAQSDAAKPVAIVGVTGYDALVSDIDYLGQFGGQVGAGKQLDNMLQLFTQGKGLQGVDKTKAWGVIVHVDGAVVCLPVTDLDAVLGLVEGFGMTTSEMGDGITEIEMPNQSMYVKKSGNWAFASAKPEMLENAPADPGDMFDKMTTDYDIAAQVMVQNVPEMFRMIAIQQLRAGAEQGLQQNPGESDEAYQARRESTEASIDQIEQFINDLDELTVGFNTDADKGNVILDFTYSAVPDTQLAQGIEVYKDAKTLFAGCLKDGAAVTFNASVTTPADLLDDYKAQMEGQMASMRQQAMNGIDQKLGDLNEEARATLKEAVNDLLDALEATAMSGKMDMAGHVAVQDGKLTAVTGGYTKEPGKVEASLKKLSALLSDGPEVQWNADSHGDAKIHTLLIPINNPDEQALFGESLEVAVGIGPEQFYVTAGPGAVSMLKEAMDTSGSSATPITPVQFSLALTPILELIAKVEPNPAADAMLNAVVTKSEGMDSVHITAINTDGKLRTRLELEKGVLHAIGAAVMEARRQGAGAGF</sequence>
<keyword evidence="1" id="KW-0732">Signal</keyword>
<dbReference type="RefSeq" id="WP_252854590.1">
    <property type="nucleotide sequence ID" value="NZ_JAMXLR010000073.1"/>
</dbReference>
<dbReference type="EMBL" id="JAMXLR010000073">
    <property type="protein sequence ID" value="MCO6046477.1"/>
    <property type="molecule type" value="Genomic_DNA"/>
</dbReference>
<accession>A0A9X2FED2</accession>